<keyword evidence="2" id="KW-0472">Membrane</keyword>
<dbReference type="EMBL" id="JABWDY010033175">
    <property type="protein sequence ID" value="KAF5183623.1"/>
    <property type="molecule type" value="Genomic_DNA"/>
</dbReference>
<dbReference type="AlphaFoldDB" id="A0A7J6VFG2"/>
<keyword evidence="2" id="KW-1133">Transmembrane helix</keyword>
<name>A0A7J6VFG2_THATH</name>
<accession>A0A7J6VFG2</accession>
<proteinExistence type="predicted"/>
<evidence type="ECO:0000313" key="3">
    <source>
        <dbReference type="EMBL" id="KAF5183623.1"/>
    </source>
</evidence>
<protein>
    <submittedName>
        <fullName evidence="3">Stress response NST1-like protein</fullName>
    </submittedName>
</protein>
<organism evidence="3 4">
    <name type="scientific">Thalictrum thalictroides</name>
    <name type="common">Rue-anemone</name>
    <name type="synonym">Anemone thalictroides</name>
    <dbReference type="NCBI Taxonomy" id="46969"/>
    <lineage>
        <taxon>Eukaryota</taxon>
        <taxon>Viridiplantae</taxon>
        <taxon>Streptophyta</taxon>
        <taxon>Embryophyta</taxon>
        <taxon>Tracheophyta</taxon>
        <taxon>Spermatophyta</taxon>
        <taxon>Magnoliopsida</taxon>
        <taxon>Ranunculales</taxon>
        <taxon>Ranunculaceae</taxon>
        <taxon>Thalictroideae</taxon>
        <taxon>Thalictrum</taxon>
    </lineage>
</organism>
<evidence type="ECO:0000313" key="4">
    <source>
        <dbReference type="Proteomes" id="UP000554482"/>
    </source>
</evidence>
<sequence>MRGFLLRDIPRKFLNGARICQHTKFLCSSANNTNSSKALGEAKSVRDLGAYRQLDKLDFMTAAKILFTTPNLTLDFHLVQIFFACMPPLAVYLVAQYARYEIKRMEVEEEVKKKKAEEEEKAKVMEALALEEEKRKNDPELLQVKARLGALEDALKGIAVE</sequence>
<dbReference type="OrthoDB" id="2021107at2759"/>
<gene>
    <name evidence="3" type="ORF">FRX31_026791</name>
</gene>
<keyword evidence="2" id="KW-0812">Transmembrane</keyword>
<evidence type="ECO:0000256" key="1">
    <source>
        <dbReference type="SAM" id="Coils"/>
    </source>
</evidence>
<feature type="coiled-coil region" evidence="1">
    <location>
        <begin position="97"/>
        <end position="135"/>
    </location>
</feature>
<dbReference type="PANTHER" id="PTHR36339">
    <property type="entry name" value="F23A5.5"/>
    <property type="match status" value="1"/>
</dbReference>
<dbReference type="PANTHER" id="PTHR36339:SF2">
    <property type="entry name" value="F23A5.5"/>
    <property type="match status" value="1"/>
</dbReference>
<keyword evidence="1" id="KW-0175">Coiled coil</keyword>
<keyword evidence="4" id="KW-1185">Reference proteome</keyword>
<reference evidence="3 4" key="1">
    <citation type="submission" date="2020-06" db="EMBL/GenBank/DDBJ databases">
        <title>Transcriptomic and genomic resources for Thalictrum thalictroides and T. hernandezii: Facilitating candidate gene discovery in an emerging model plant lineage.</title>
        <authorList>
            <person name="Arias T."/>
            <person name="Riano-Pachon D.M."/>
            <person name="Di Stilio V.S."/>
        </authorList>
    </citation>
    <scope>NUCLEOTIDE SEQUENCE [LARGE SCALE GENOMIC DNA]</scope>
    <source>
        <strain evidence="4">cv. WT478/WT964</strain>
        <tissue evidence="3">Leaves</tissue>
    </source>
</reference>
<dbReference type="Proteomes" id="UP000554482">
    <property type="component" value="Unassembled WGS sequence"/>
</dbReference>
<evidence type="ECO:0000256" key="2">
    <source>
        <dbReference type="SAM" id="Phobius"/>
    </source>
</evidence>
<feature type="transmembrane region" description="Helical" evidence="2">
    <location>
        <begin position="76"/>
        <end position="95"/>
    </location>
</feature>
<comment type="caution">
    <text evidence="3">The sequence shown here is derived from an EMBL/GenBank/DDBJ whole genome shotgun (WGS) entry which is preliminary data.</text>
</comment>